<dbReference type="EMBL" id="JAUJFL010000004">
    <property type="protein sequence ID" value="KAK2605632.1"/>
    <property type="molecule type" value="Genomic_DNA"/>
</dbReference>
<evidence type="ECO:0000313" key="3">
    <source>
        <dbReference type="EMBL" id="KAK2605632.1"/>
    </source>
</evidence>
<evidence type="ECO:0000256" key="1">
    <source>
        <dbReference type="SAM" id="MobiDB-lite"/>
    </source>
</evidence>
<dbReference type="AlphaFoldDB" id="A0AAD9W4G8"/>
<reference evidence="3" key="1">
    <citation type="submission" date="2023-06" db="EMBL/GenBank/DDBJ databases">
        <authorList>
            <person name="Noh H."/>
        </authorList>
    </citation>
    <scope>NUCLEOTIDE SEQUENCE</scope>
    <source>
        <strain evidence="3">DUCC20226</strain>
    </source>
</reference>
<dbReference type="InterPro" id="IPR001202">
    <property type="entry name" value="WW_dom"/>
</dbReference>
<organism evidence="3 4">
    <name type="scientific">Phomopsis amygdali</name>
    <name type="common">Fusicoccum amygdali</name>
    <dbReference type="NCBI Taxonomy" id="1214568"/>
    <lineage>
        <taxon>Eukaryota</taxon>
        <taxon>Fungi</taxon>
        <taxon>Dikarya</taxon>
        <taxon>Ascomycota</taxon>
        <taxon>Pezizomycotina</taxon>
        <taxon>Sordariomycetes</taxon>
        <taxon>Sordariomycetidae</taxon>
        <taxon>Diaporthales</taxon>
        <taxon>Diaporthaceae</taxon>
        <taxon>Diaporthe</taxon>
    </lineage>
</organism>
<feature type="domain" description="WW" evidence="2">
    <location>
        <begin position="27"/>
        <end position="61"/>
    </location>
</feature>
<sequence length="201" mass="23053">MGFFSEMISEVVGDAVDGGNDSPSDPPYVQPPWVARWDSEAGRWIFLNEETGERSWEKPVLEEAAESWNREEDRMERRFDHGVQDVEEFPEDAARWTGEAVGEVEAVPDRVEEGWDRAEENVEEGWDRTEENVEQGWDRAEGKVEHGWDETVDAVENAPENIAEDFGEGVGKVERFGDSVEDYGERLEDSYDQGRDEARYD</sequence>
<feature type="compositionally biased region" description="Basic and acidic residues" evidence="1">
    <location>
        <begin position="107"/>
        <end position="146"/>
    </location>
</feature>
<keyword evidence="4" id="KW-1185">Reference proteome</keyword>
<protein>
    <recommendedName>
        <fullName evidence="2">WW domain-containing protein</fullName>
    </recommendedName>
</protein>
<dbReference type="SUPFAM" id="SSF51045">
    <property type="entry name" value="WW domain"/>
    <property type="match status" value="1"/>
</dbReference>
<name>A0AAD9W4G8_PHOAM</name>
<evidence type="ECO:0000259" key="2">
    <source>
        <dbReference type="PROSITE" id="PS50020"/>
    </source>
</evidence>
<dbReference type="Proteomes" id="UP001265746">
    <property type="component" value="Unassembled WGS sequence"/>
</dbReference>
<evidence type="ECO:0000313" key="4">
    <source>
        <dbReference type="Proteomes" id="UP001265746"/>
    </source>
</evidence>
<dbReference type="Pfam" id="PF00397">
    <property type="entry name" value="WW"/>
    <property type="match status" value="1"/>
</dbReference>
<dbReference type="Gene3D" id="2.20.70.10">
    <property type="match status" value="1"/>
</dbReference>
<proteinExistence type="predicted"/>
<feature type="region of interest" description="Disordered" evidence="1">
    <location>
        <begin position="106"/>
        <end position="146"/>
    </location>
</feature>
<dbReference type="PROSITE" id="PS50020">
    <property type="entry name" value="WW_DOMAIN_2"/>
    <property type="match status" value="1"/>
</dbReference>
<feature type="compositionally biased region" description="Basic and acidic residues" evidence="1">
    <location>
        <begin position="171"/>
        <end position="201"/>
    </location>
</feature>
<dbReference type="SMART" id="SM00456">
    <property type="entry name" value="WW"/>
    <property type="match status" value="1"/>
</dbReference>
<dbReference type="CDD" id="cd00201">
    <property type="entry name" value="WW"/>
    <property type="match status" value="1"/>
</dbReference>
<comment type="caution">
    <text evidence="3">The sequence shown here is derived from an EMBL/GenBank/DDBJ whole genome shotgun (WGS) entry which is preliminary data.</text>
</comment>
<accession>A0AAD9W4G8</accession>
<dbReference type="Gene3D" id="1.10.287.700">
    <property type="entry name" value="Helix hairpin bin"/>
    <property type="match status" value="1"/>
</dbReference>
<gene>
    <name evidence="3" type="ORF">N8I77_008457</name>
</gene>
<dbReference type="InterPro" id="IPR036020">
    <property type="entry name" value="WW_dom_sf"/>
</dbReference>
<feature type="region of interest" description="Disordered" evidence="1">
    <location>
        <begin position="162"/>
        <end position="201"/>
    </location>
</feature>